<evidence type="ECO:0000313" key="2">
    <source>
        <dbReference type="Proteomes" id="UP000814033"/>
    </source>
</evidence>
<sequence length="188" mass="20090">MTPRRDGWPDGQMDGSGELACARIRMSRVMPPARTLDSGGRGARPDPPCSARASGRWVRCAGARSRAAMRMQCAQLQLRLQIDDDTHSLDGSARADVRAFPGVQRVRGCDGVPDAAGARRGGVWRARARASGRRDISISYRHCEVRRGASGCVQSSASAWSESGRASRVLRDERAQRAGRAGAMGGAA</sequence>
<organism evidence="1 2">
    <name type="scientific">Auriscalpium vulgare</name>
    <dbReference type="NCBI Taxonomy" id="40419"/>
    <lineage>
        <taxon>Eukaryota</taxon>
        <taxon>Fungi</taxon>
        <taxon>Dikarya</taxon>
        <taxon>Basidiomycota</taxon>
        <taxon>Agaricomycotina</taxon>
        <taxon>Agaricomycetes</taxon>
        <taxon>Russulales</taxon>
        <taxon>Auriscalpiaceae</taxon>
        <taxon>Auriscalpium</taxon>
    </lineage>
</organism>
<gene>
    <name evidence="1" type="ORF">FA95DRAFT_532351</name>
</gene>
<comment type="caution">
    <text evidence="1">The sequence shown here is derived from an EMBL/GenBank/DDBJ whole genome shotgun (WGS) entry which is preliminary data.</text>
</comment>
<reference evidence="1" key="2">
    <citation type="journal article" date="2022" name="New Phytol.">
        <title>Evolutionary transition to the ectomycorrhizal habit in the genomes of a hyperdiverse lineage of mushroom-forming fungi.</title>
        <authorList>
            <person name="Looney B."/>
            <person name="Miyauchi S."/>
            <person name="Morin E."/>
            <person name="Drula E."/>
            <person name="Courty P.E."/>
            <person name="Kohler A."/>
            <person name="Kuo A."/>
            <person name="LaButti K."/>
            <person name="Pangilinan J."/>
            <person name="Lipzen A."/>
            <person name="Riley R."/>
            <person name="Andreopoulos W."/>
            <person name="He G."/>
            <person name="Johnson J."/>
            <person name="Nolan M."/>
            <person name="Tritt A."/>
            <person name="Barry K.W."/>
            <person name="Grigoriev I.V."/>
            <person name="Nagy L.G."/>
            <person name="Hibbett D."/>
            <person name="Henrissat B."/>
            <person name="Matheny P.B."/>
            <person name="Labbe J."/>
            <person name="Martin F.M."/>
        </authorList>
    </citation>
    <scope>NUCLEOTIDE SEQUENCE</scope>
    <source>
        <strain evidence="1">FP105234-sp</strain>
    </source>
</reference>
<proteinExistence type="predicted"/>
<name>A0ACB8RFA5_9AGAM</name>
<keyword evidence="2" id="KW-1185">Reference proteome</keyword>
<protein>
    <submittedName>
        <fullName evidence="1">Uncharacterized protein</fullName>
    </submittedName>
</protein>
<reference evidence="1" key="1">
    <citation type="submission" date="2021-02" db="EMBL/GenBank/DDBJ databases">
        <authorList>
            <consortium name="DOE Joint Genome Institute"/>
            <person name="Ahrendt S."/>
            <person name="Looney B.P."/>
            <person name="Miyauchi S."/>
            <person name="Morin E."/>
            <person name="Drula E."/>
            <person name="Courty P.E."/>
            <person name="Chicoki N."/>
            <person name="Fauchery L."/>
            <person name="Kohler A."/>
            <person name="Kuo A."/>
            <person name="Labutti K."/>
            <person name="Pangilinan J."/>
            <person name="Lipzen A."/>
            <person name="Riley R."/>
            <person name="Andreopoulos W."/>
            <person name="He G."/>
            <person name="Johnson J."/>
            <person name="Barry K.W."/>
            <person name="Grigoriev I.V."/>
            <person name="Nagy L."/>
            <person name="Hibbett D."/>
            <person name="Henrissat B."/>
            <person name="Matheny P.B."/>
            <person name="Labbe J."/>
            <person name="Martin F."/>
        </authorList>
    </citation>
    <scope>NUCLEOTIDE SEQUENCE</scope>
    <source>
        <strain evidence="1">FP105234-sp</strain>
    </source>
</reference>
<dbReference type="EMBL" id="MU276048">
    <property type="protein sequence ID" value="KAI0042763.1"/>
    <property type="molecule type" value="Genomic_DNA"/>
</dbReference>
<dbReference type="Proteomes" id="UP000814033">
    <property type="component" value="Unassembled WGS sequence"/>
</dbReference>
<evidence type="ECO:0000313" key="1">
    <source>
        <dbReference type="EMBL" id="KAI0042763.1"/>
    </source>
</evidence>
<accession>A0ACB8RFA5</accession>